<dbReference type="PANTHER" id="PTHR32322:SF2">
    <property type="entry name" value="EAMA DOMAIN-CONTAINING PROTEIN"/>
    <property type="match status" value="1"/>
</dbReference>
<keyword evidence="3 5" id="KW-1133">Transmembrane helix</keyword>
<dbReference type="Pfam" id="PF00892">
    <property type="entry name" value="EamA"/>
    <property type="match status" value="2"/>
</dbReference>
<gene>
    <name evidence="7" type="ORF">UFOPK3772_00380</name>
</gene>
<dbReference type="SUPFAM" id="SSF103481">
    <property type="entry name" value="Multidrug resistance efflux transporter EmrE"/>
    <property type="match status" value="2"/>
</dbReference>
<feature type="domain" description="EamA" evidence="6">
    <location>
        <begin position="161"/>
        <end position="293"/>
    </location>
</feature>
<evidence type="ECO:0000313" key="7">
    <source>
        <dbReference type="EMBL" id="CAB4933006.1"/>
    </source>
</evidence>
<dbReference type="InterPro" id="IPR037185">
    <property type="entry name" value="EmrE-like"/>
</dbReference>
<dbReference type="EMBL" id="CAFBNE010000007">
    <property type="protein sequence ID" value="CAB4933006.1"/>
    <property type="molecule type" value="Genomic_DNA"/>
</dbReference>
<dbReference type="PANTHER" id="PTHR32322">
    <property type="entry name" value="INNER MEMBRANE TRANSPORTER"/>
    <property type="match status" value="1"/>
</dbReference>
<sequence>MDHDERVTQQSAVVRVGLAWALLGVVMFSFSVPLTKVAVGGFSPFFTATGRAVIAGAIAGLLLLLCRVPWPQRSSLRPLVFTMLGAVFGWPILMALALERTTAAHAAVIAAFMPLTTALFAVLRSKEHVSRQFWWAASAGTLALVAFALSKGGAEGGDLVADLLIVGAVLSSSWCYVEGAAITKVMPGWQVISWVVVLALPVTVPASLLLWWLTAGSYDTSAVEWWSLALLGLSSMYLGFFAWYRGLSLAGAAHGGQVQQLQALLTLMWSALLLGERVSAGTVLAAVAVIGCVVWAQRSRGTVTIAPEE</sequence>
<evidence type="ECO:0000256" key="2">
    <source>
        <dbReference type="ARBA" id="ARBA00022692"/>
    </source>
</evidence>
<dbReference type="GO" id="GO:0016020">
    <property type="term" value="C:membrane"/>
    <property type="evidence" value="ECO:0007669"/>
    <property type="project" value="UniProtKB-SubCell"/>
</dbReference>
<protein>
    <submittedName>
        <fullName evidence="7">Unannotated protein</fullName>
    </submittedName>
</protein>
<feature type="domain" description="EamA" evidence="6">
    <location>
        <begin position="17"/>
        <end position="145"/>
    </location>
</feature>
<dbReference type="AlphaFoldDB" id="A0A6J7IQL1"/>
<feature type="transmembrane region" description="Helical" evidence="5">
    <location>
        <begin position="189"/>
        <end position="213"/>
    </location>
</feature>
<dbReference type="InterPro" id="IPR050638">
    <property type="entry name" value="AA-Vitamin_Transporters"/>
</dbReference>
<feature type="transmembrane region" description="Helical" evidence="5">
    <location>
        <begin position="278"/>
        <end position="296"/>
    </location>
</feature>
<name>A0A6J7IQL1_9ZZZZ</name>
<dbReference type="InterPro" id="IPR000620">
    <property type="entry name" value="EamA_dom"/>
</dbReference>
<feature type="transmembrane region" description="Helical" evidence="5">
    <location>
        <begin position="134"/>
        <end position="153"/>
    </location>
</feature>
<feature type="transmembrane region" description="Helical" evidence="5">
    <location>
        <begin position="225"/>
        <end position="244"/>
    </location>
</feature>
<feature type="transmembrane region" description="Helical" evidence="5">
    <location>
        <begin position="104"/>
        <end position="122"/>
    </location>
</feature>
<organism evidence="7">
    <name type="scientific">freshwater metagenome</name>
    <dbReference type="NCBI Taxonomy" id="449393"/>
    <lineage>
        <taxon>unclassified sequences</taxon>
        <taxon>metagenomes</taxon>
        <taxon>ecological metagenomes</taxon>
    </lineage>
</organism>
<reference evidence="7" key="1">
    <citation type="submission" date="2020-05" db="EMBL/GenBank/DDBJ databases">
        <authorList>
            <person name="Chiriac C."/>
            <person name="Salcher M."/>
            <person name="Ghai R."/>
            <person name="Kavagutti S V."/>
        </authorList>
    </citation>
    <scope>NUCLEOTIDE SEQUENCE</scope>
</reference>
<evidence type="ECO:0000259" key="6">
    <source>
        <dbReference type="Pfam" id="PF00892"/>
    </source>
</evidence>
<keyword evidence="2 5" id="KW-0812">Transmembrane</keyword>
<evidence type="ECO:0000256" key="5">
    <source>
        <dbReference type="SAM" id="Phobius"/>
    </source>
</evidence>
<comment type="subcellular location">
    <subcellularLocation>
        <location evidence="1">Membrane</location>
        <topology evidence="1">Multi-pass membrane protein</topology>
    </subcellularLocation>
</comment>
<evidence type="ECO:0000256" key="4">
    <source>
        <dbReference type="ARBA" id="ARBA00023136"/>
    </source>
</evidence>
<keyword evidence="4 5" id="KW-0472">Membrane</keyword>
<evidence type="ECO:0000256" key="3">
    <source>
        <dbReference type="ARBA" id="ARBA00022989"/>
    </source>
</evidence>
<feature type="transmembrane region" description="Helical" evidence="5">
    <location>
        <begin position="12"/>
        <end position="32"/>
    </location>
</feature>
<feature type="transmembrane region" description="Helical" evidence="5">
    <location>
        <begin position="78"/>
        <end position="98"/>
    </location>
</feature>
<proteinExistence type="predicted"/>
<feature type="transmembrane region" description="Helical" evidence="5">
    <location>
        <begin position="44"/>
        <end position="66"/>
    </location>
</feature>
<evidence type="ECO:0000256" key="1">
    <source>
        <dbReference type="ARBA" id="ARBA00004141"/>
    </source>
</evidence>
<accession>A0A6J7IQL1</accession>